<proteinExistence type="inferred from homology"/>
<feature type="transmembrane region" description="Helical" evidence="6">
    <location>
        <begin position="186"/>
        <end position="206"/>
    </location>
</feature>
<evidence type="ECO:0000256" key="1">
    <source>
        <dbReference type="ARBA" id="ARBA00004141"/>
    </source>
</evidence>
<comment type="caution">
    <text evidence="7">The sequence shown here is derived from an EMBL/GenBank/DDBJ whole genome shotgun (WGS) entry which is preliminary data.</text>
</comment>
<feature type="transmembrane region" description="Helical" evidence="6">
    <location>
        <begin position="318"/>
        <end position="345"/>
    </location>
</feature>
<dbReference type="InterPro" id="IPR002781">
    <property type="entry name" value="TM_pro_TauE-like"/>
</dbReference>
<comment type="similarity">
    <text evidence="2 6">Belongs to the 4-toluene sulfonate uptake permease (TSUP) (TC 2.A.102) family.</text>
</comment>
<comment type="subcellular location">
    <subcellularLocation>
        <location evidence="6">Cell membrane</location>
        <topology evidence="6">Multi-pass membrane protein</topology>
    </subcellularLocation>
    <subcellularLocation>
        <location evidence="1">Membrane</location>
        <topology evidence="1">Multi-pass membrane protein</topology>
    </subcellularLocation>
</comment>
<feature type="transmembrane region" description="Helical" evidence="6">
    <location>
        <begin position="289"/>
        <end position="312"/>
    </location>
</feature>
<dbReference type="AlphaFoldDB" id="A0A1V3NF38"/>
<dbReference type="EMBL" id="MVBK01000061">
    <property type="protein sequence ID" value="OOG23543.1"/>
    <property type="molecule type" value="Genomic_DNA"/>
</dbReference>
<keyword evidence="8" id="KW-1185">Reference proteome</keyword>
<dbReference type="RefSeq" id="WP_077279214.1">
    <property type="nucleotide sequence ID" value="NZ_MVBK01000061.1"/>
</dbReference>
<dbReference type="Pfam" id="PF01925">
    <property type="entry name" value="TauE"/>
    <property type="match status" value="1"/>
</dbReference>
<dbReference type="GO" id="GO:0005886">
    <property type="term" value="C:plasma membrane"/>
    <property type="evidence" value="ECO:0007669"/>
    <property type="project" value="UniProtKB-SubCell"/>
</dbReference>
<dbReference type="InterPro" id="IPR051598">
    <property type="entry name" value="TSUP/Inactive_protease-like"/>
</dbReference>
<dbReference type="Proteomes" id="UP000189462">
    <property type="component" value="Unassembled WGS sequence"/>
</dbReference>
<keyword evidence="4 6" id="KW-1133">Transmembrane helix</keyword>
<accession>A0A1V3NF38</accession>
<dbReference type="PANTHER" id="PTHR43701">
    <property type="entry name" value="MEMBRANE TRANSPORTER PROTEIN MJ0441-RELATED"/>
    <property type="match status" value="1"/>
</dbReference>
<comment type="caution">
    <text evidence="6">Lacks conserved residue(s) required for the propagation of feature annotation.</text>
</comment>
<feature type="transmembrane region" description="Helical" evidence="6">
    <location>
        <begin position="397"/>
        <end position="418"/>
    </location>
</feature>
<feature type="transmembrane region" description="Helical" evidence="6">
    <location>
        <begin position="125"/>
        <end position="146"/>
    </location>
</feature>
<feature type="transmembrane region" description="Helical" evidence="6">
    <location>
        <begin position="357"/>
        <end position="377"/>
    </location>
</feature>
<evidence type="ECO:0000313" key="8">
    <source>
        <dbReference type="Proteomes" id="UP000189462"/>
    </source>
</evidence>
<feature type="transmembrane region" description="Helical" evidence="6">
    <location>
        <begin position="85"/>
        <end position="113"/>
    </location>
</feature>
<keyword evidence="5 6" id="KW-0472">Membrane</keyword>
<organism evidence="7 8">
    <name type="scientific">Thioalkalivibrio denitrificans</name>
    <dbReference type="NCBI Taxonomy" id="108003"/>
    <lineage>
        <taxon>Bacteria</taxon>
        <taxon>Pseudomonadati</taxon>
        <taxon>Pseudomonadota</taxon>
        <taxon>Gammaproteobacteria</taxon>
        <taxon>Chromatiales</taxon>
        <taxon>Ectothiorhodospiraceae</taxon>
        <taxon>Thioalkalivibrio</taxon>
    </lineage>
</organism>
<evidence type="ECO:0000256" key="4">
    <source>
        <dbReference type="ARBA" id="ARBA00022989"/>
    </source>
</evidence>
<dbReference type="STRING" id="108003.B1C78_11040"/>
<feature type="transmembrane region" description="Helical" evidence="6">
    <location>
        <begin position="45"/>
        <end position="65"/>
    </location>
</feature>
<evidence type="ECO:0000256" key="3">
    <source>
        <dbReference type="ARBA" id="ARBA00022692"/>
    </source>
</evidence>
<keyword evidence="6" id="KW-1003">Cell membrane</keyword>
<evidence type="ECO:0000256" key="2">
    <source>
        <dbReference type="ARBA" id="ARBA00009142"/>
    </source>
</evidence>
<dbReference type="OrthoDB" id="9779078at2"/>
<reference evidence="7 8" key="1">
    <citation type="submission" date="2017-02" db="EMBL/GenBank/DDBJ databases">
        <title>Genomic diversity within the haloalkaliphilic genus Thioalkalivibrio.</title>
        <authorList>
            <person name="Ahn A.-C."/>
            <person name="Meier-Kolthoff J."/>
            <person name="Overmars L."/>
            <person name="Richter M."/>
            <person name="Woyke T."/>
            <person name="Sorokin D.Y."/>
            <person name="Muyzer G."/>
        </authorList>
    </citation>
    <scope>NUCLEOTIDE SEQUENCE [LARGE SCALE GENOMIC DNA]</scope>
    <source>
        <strain evidence="7 8">ALJD</strain>
    </source>
</reference>
<evidence type="ECO:0000256" key="5">
    <source>
        <dbReference type="ARBA" id="ARBA00023136"/>
    </source>
</evidence>
<evidence type="ECO:0000313" key="7">
    <source>
        <dbReference type="EMBL" id="OOG23543.1"/>
    </source>
</evidence>
<keyword evidence="3 6" id="KW-0812">Transmembrane</keyword>
<gene>
    <name evidence="7" type="ORF">B1C78_11040</name>
</gene>
<protein>
    <recommendedName>
        <fullName evidence="6">Probable membrane transporter protein</fullName>
    </recommendedName>
</protein>
<sequence length="437" mass="47219">MKHEPAPSGRQVSGCRVLYEAMMEGSRWYADWSINNSRVILRRRWLLILLTLPILVFAGLEMANAQDLPQIIGGKAAYAPSFATMQMFVVSLLIGMVAGLITGCIGAGGGFILTPALMSVGVRGIMAVGTDMFHIFAKAIMGATLHSKMGNVNIPLALIFLVGSLAGATAGGLLQRTLYEANPALSDAFISLVYVFILGFIGFFTMNDFLKSRRERADASAHAKAEITRIAQRMQAMRLPPYVRFDFDVTPGGRQLSIWPIILSGLVVGKIAAIMGVGGGFVVFPTFVYLLGVSTFTTVGTDIFQIIFTAGYTAITQYAVYGFVFYTLAMGLLLGSLIGIQIGAITTKVVPGIYIRGFFAVTVIGGFLNRLFALPAALNGAGYTEFSSTTVMISDWLSFYTFFSIVGVFAIWVIYSFIRGIPKIRSGELDAQQDSVH</sequence>
<name>A0A1V3NF38_9GAMM</name>
<feature type="transmembrane region" description="Helical" evidence="6">
    <location>
        <begin position="258"/>
        <end position="282"/>
    </location>
</feature>
<feature type="transmembrane region" description="Helical" evidence="6">
    <location>
        <begin position="152"/>
        <end position="174"/>
    </location>
</feature>
<evidence type="ECO:0000256" key="6">
    <source>
        <dbReference type="RuleBase" id="RU363041"/>
    </source>
</evidence>
<dbReference type="PANTHER" id="PTHR43701:SF12">
    <property type="entry name" value="MEMBRANE TRANSPORTER PROTEIN YTNM-RELATED"/>
    <property type="match status" value="1"/>
</dbReference>